<dbReference type="PANTHER" id="PTHR30344">
    <property type="entry name" value="6-PHOSPHOGLUCONOLACTONASE-RELATED"/>
    <property type="match status" value="1"/>
</dbReference>
<dbReference type="EMBL" id="FRXN01000005">
    <property type="protein sequence ID" value="SHO64353.1"/>
    <property type="molecule type" value="Genomic_DNA"/>
</dbReference>
<dbReference type="AlphaFoldDB" id="A0A1M7ZHK1"/>
<name>A0A1M7ZHK1_9BACT</name>
<dbReference type="OrthoDB" id="9790815at2"/>
<keyword evidence="2" id="KW-0313">Glucose metabolism</keyword>
<reference evidence="6" key="1">
    <citation type="submission" date="2016-12" db="EMBL/GenBank/DDBJ databases">
        <authorList>
            <person name="Varghese N."/>
            <person name="Submissions S."/>
        </authorList>
    </citation>
    <scope>NUCLEOTIDE SEQUENCE [LARGE SCALE GENOMIC DNA]</scope>
    <source>
        <strain evidence="6">DSM 25035</strain>
    </source>
</reference>
<dbReference type="InterPro" id="IPR011048">
    <property type="entry name" value="Haem_d1_sf"/>
</dbReference>
<feature type="region of interest" description="Disordered" evidence="3">
    <location>
        <begin position="163"/>
        <end position="182"/>
    </location>
</feature>
<evidence type="ECO:0000256" key="1">
    <source>
        <dbReference type="ARBA" id="ARBA00005564"/>
    </source>
</evidence>
<evidence type="ECO:0000256" key="2">
    <source>
        <dbReference type="ARBA" id="ARBA00022526"/>
    </source>
</evidence>
<evidence type="ECO:0000313" key="5">
    <source>
        <dbReference type="EMBL" id="SHO64353.1"/>
    </source>
</evidence>
<dbReference type="RefSeq" id="WP_073573003.1">
    <property type="nucleotide sequence ID" value="NZ_FRXN01000005.1"/>
</dbReference>
<dbReference type="InterPro" id="IPR015943">
    <property type="entry name" value="WD40/YVTN_repeat-like_dom_sf"/>
</dbReference>
<evidence type="ECO:0000256" key="3">
    <source>
        <dbReference type="SAM" id="MobiDB-lite"/>
    </source>
</evidence>
<feature type="chain" id="PRO_5013201254" evidence="4">
    <location>
        <begin position="23"/>
        <end position="378"/>
    </location>
</feature>
<accession>A0A1M7ZHK1</accession>
<dbReference type="InterPro" id="IPR019405">
    <property type="entry name" value="Lactonase_7-beta_prop"/>
</dbReference>
<comment type="similarity">
    <text evidence="1">Belongs to the cycloisomerase 2 family.</text>
</comment>
<dbReference type="GO" id="GO:0017057">
    <property type="term" value="F:6-phosphogluconolactonase activity"/>
    <property type="evidence" value="ECO:0007669"/>
    <property type="project" value="TreeGrafter"/>
</dbReference>
<dbReference type="Gene3D" id="2.130.10.10">
    <property type="entry name" value="YVTN repeat-like/Quinoprotein amine dehydrogenase"/>
    <property type="match status" value="1"/>
</dbReference>
<organism evidence="5 6">
    <name type="scientific">Algoriphagus zhangzhouensis</name>
    <dbReference type="NCBI Taxonomy" id="1073327"/>
    <lineage>
        <taxon>Bacteria</taxon>
        <taxon>Pseudomonadati</taxon>
        <taxon>Bacteroidota</taxon>
        <taxon>Cytophagia</taxon>
        <taxon>Cytophagales</taxon>
        <taxon>Cyclobacteriaceae</taxon>
        <taxon>Algoriphagus</taxon>
    </lineage>
</organism>
<sequence length="378" mass="41131">MKKSLLPILLSGLIACSTPQQKDTEKTTPMTYQFLVGTYTNSPEQGIDFLTVSPESDSINLKTLVSNFSNPSFVLANNSGSLVFSLQEEAGKGGGKIASFKRDLSSNHLTLIDSLETGGDHPCHIALSPNEDFLILSNYTGGSLSAFKVDSEGKLTFSQLIQHEGKGTNPDRQEGPHVHSSTFDKEGKHVLVADLGTNGVYVYDFNPENPESLTLQEKVEMTPGDGPRHLAFSPDGKEVYVVQEMTAVVEVFDYNDGKMTPKQRLSLLEDGFDGAVGAAEVRVSPDGNNVYVSNRGDANTISAFRKGENGSFELIAHYPSGGLMPRNFNLTPDGKYLISAHQKSGDIVVFDRNLETGELKETMLRTKGNQPVYLFPIN</sequence>
<dbReference type="Proteomes" id="UP000184609">
    <property type="component" value="Unassembled WGS sequence"/>
</dbReference>
<evidence type="ECO:0000313" key="6">
    <source>
        <dbReference type="Proteomes" id="UP000184609"/>
    </source>
</evidence>
<dbReference type="PANTHER" id="PTHR30344:SF1">
    <property type="entry name" value="6-PHOSPHOGLUCONOLACTONASE"/>
    <property type="match status" value="1"/>
</dbReference>
<dbReference type="PROSITE" id="PS51257">
    <property type="entry name" value="PROKAR_LIPOPROTEIN"/>
    <property type="match status" value="1"/>
</dbReference>
<gene>
    <name evidence="5" type="ORF">SAMN04488108_3395</name>
</gene>
<keyword evidence="2" id="KW-0119">Carbohydrate metabolism</keyword>
<evidence type="ECO:0000256" key="4">
    <source>
        <dbReference type="SAM" id="SignalP"/>
    </source>
</evidence>
<proteinExistence type="inferred from homology"/>
<keyword evidence="6" id="KW-1185">Reference proteome</keyword>
<protein>
    <submittedName>
        <fullName evidence="5">Lactonase, 7-bladed beta-propeller</fullName>
    </submittedName>
</protein>
<keyword evidence="4" id="KW-0732">Signal</keyword>
<dbReference type="Pfam" id="PF10282">
    <property type="entry name" value="Lactonase"/>
    <property type="match status" value="1"/>
</dbReference>
<dbReference type="GO" id="GO:0006006">
    <property type="term" value="P:glucose metabolic process"/>
    <property type="evidence" value="ECO:0007669"/>
    <property type="project" value="UniProtKB-KW"/>
</dbReference>
<dbReference type="SUPFAM" id="SSF51004">
    <property type="entry name" value="C-terminal (heme d1) domain of cytochrome cd1-nitrite reductase"/>
    <property type="match status" value="1"/>
</dbReference>
<feature type="signal peptide" evidence="4">
    <location>
        <begin position="1"/>
        <end position="22"/>
    </location>
</feature>
<dbReference type="STRING" id="1073327.SAMN04488108_3395"/>
<dbReference type="InterPro" id="IPR050282">
    <property type="entry name" value="Cycloisomerase_2"/>
</dbReference>